<dbReference type="InterPro" id="IPR013098">
    <property type="entry name" value="Ig_I-set"/>
</dbReference>
<keyword evidence="3" id="KW-0325">Glycoprotein</keyword>
<evidence type="ECO:0000313" key="7">
    <source>
        <dbReference type="Ensembl" id="ENSPCEP00000021895.1"/>
    </source>
</evidence>
<evidence type="ECO:0000256" key="3">
    <source>
        <dbReference type="ARBA" id="ARBA00023180"/>
    </source>
</evidence>
<dbReference type="AlphaFoldDB" id="A0A8C8VNX3"/>
<dbReference type="PANTHER" id="PTHR44337">
    <property type="entry name" value="CARCINOEMBRYONIC ANTIGEN-RELATED CELL ADHESION MOLECULE 8"/>
    <property type="match status" value="1"/>
</dbReference>
<evidence type="ECO:0000259" key="6">
    <source>
        <dbReference type="PROSITE" id="PS50835"/>
    </source>
</evidence>
<dbReference type="SMART" id="SM00408">
    <property type="entry name" value="IGc2"/>
    <property type="match status" value="1"/>
</dbReference>
<feature type="signal peptide" evidence="5">
    <location>
        <begin position="1"/>
        <end position="19"/>
    </location>
</feature>
<dbReference type="SMART" id="SM00409">
    <property type="entry name" value="IG"/>
    <property type="match status" value="1"/>
</dbReference>
<dbReference type="InterPro" id="IPR052598">
    <property type="entry name" value="IgSF_CEA-related"/>
</dbReference>
<dbReference type="SUPFAM" id="SSF48726">
    <property type="entry name" value="Immunoglobulin"/>
    <property type="match status" value="1"/>
</dbReference>
<dbReference type="PANTHER" id="PTHR44337:SF8">
    <property type="entry name" value="IMMUNOGLOBULIN SUBTYPE DOMAIN-CONTAINING PROTEIN"/>
    <property type="match status" value="1"/>
</dbReference>
<dbReference type="InterPro" id="IPR013783">
    <property type="entry name" value="Ig-like_fold"/>
</dbReference>
<accession>A0A8C8VNX3</accession>
<organism evidence="7 8">
    <name type="scientific">Pelusios castaneus</name>
    <name type="common">West African mud turtle</name>
    <dbReference type="NCBI Taxonomy" id="367368"/>
    <lineage>
        <taxon>Eukaryota</taxon>
        <taxon>Metazoa</taxon>
        <taxon>Chordata</taxon>
        <taxon>Craniata</taxon>
        <taxon>Vertebrata</taxon>
        <taxon>Euteleostomi</taxon>
        <taxon>Archelosauria</taxon>
        <taxon>Testudinata</taxon>
        <taxon>Testudines</taxon>
        <taxon>Pleurodira</taxon>
        <taxon>Pelomedusidae</taxon>
        <taxon>Pelusios</taxon>
    </lineage>
</organism>
<name>A0A8C8VNX3_9SAUR</name>
<dbReference type="InterPro" id="IPR007110">
    <property type="entry name" value="Ig-like_dom"/>
</dbReference>
<dbReference type="Gene3D" id="2.60.40.10">
    <property type="entry name" value="Immunoglobulins"/>
    <property type="match status" value="2"/>
</dbReference>
<dbReference type="Pfam" id="PF07679">
    <property type="entry name" value="I-set"/>
    <property type="match status" value="1"/>
</dbReference>
<evidence type="ECO:0000256" key="1">
    <source>
        <dbReference type="ARBA" id="ARBA00022729"/>
    </source>
</evidence>
<dbReference type="InterPro" id="IPR036179">
    <property type="entry name" value="Ig-like_dom_sf"/>
</dbReference>
<keyword evidence="8" id="KW-1185">Reference proteome</keyword>
<dbReference type="InterPro" id="IPR003598">
    <property type="entry name" value="Ig_sub2"/>
</dbReference>
<reference evidence="7" key="2">
    <citation type="submission" date="2025-09" db="UniProtKB">
        <authorList>
            <consortium name="Ensembl"/>
        </authorList>
    </citation>
    <scope>IDENTIFICATION</scope>
</reference>
<evidence type="ECO:0000313" key="8">
    <source>
        <dbReference type="Proteomes" id="UP000694393"/>
    </source>
</evidence>
<keyword evidence="1 5" id="KW-0732">Signal</keyword>
<feature type="domain" description="Ig-like" evidence="6">
    <location>
        <begin position="135"/>
        <end position="217"/>
    </location>
</feature>
<dbReference type="Ensembl" id="ENSPCET00000022641.1">
    <property type="protein sequence ID" value="ENSPCEP00000021895.1"/>
    <property type="gene ID" value="ENSPCEG00000016788.1"/>
</dbReference>
<dbReference type="InterPro" id="IPR003599">
    <property type="entry name" value="Ig_sub"/>
</dbReference>
<feature type="chain" id="PRO_5033982656" description="Ig-like domain-containing protein" evidence="5">
    <location>
        <begin position="20"/>
        <end position="227"/>
    </location>
</feature>
<protein>
    <recommendedName>
        <fullName evidence="6">Ig-like domain-containing protein</fullName>
    </recommendedName>
</protein>
<sequence length="227" mass="25650">MRSAGWGLMAVLSVGLVSACRSTVLAPTGDRVVEAVGCTVVLPGPDHIDTTGTVQWEYKENKNDSALSVVLYYVELKNLNIFPSYKDRVVFNTSSWSLELKLQLGDRGLYRLRRQEEEMSGKWIQLDVLEPLSKPEVWWNSSLVGSTIEMVCNVTVGMVDSYQWRKNGQPIPRNERYHLSQNNRVLHILKATKSDSGRYSCKITNEVSQNETSRELIINGKWGISLL</sequence>
<evidence type="ECO:0000256" key="2">
    <source>
        <dbReference type="ARBA" id="ARBA00023157"/>
    </source>
</evidence>
<keyword evidence="4" id="KW-0393">Immunoglobulin domain</keyword>
<reference evidence="7" key="1">
    <citation type="submission" date="2025-08" db="UniProtKB">
        <authorList>
            <consortium name="Ensembl"/>
        </authorList>
    </citation>
    <scope>IDENTIFICATION</scope>
</reference>
<dbReference type="PROSITE" id="PS51257">
    <property type="entry name" value="PROKAR_LIPOPROTEIN"/>
    <property type="match status" value="1"/>
</dbReference>
<keyword evidence="2" id="KW-1015">Disulfide bond</keyword>
<evidence type="ECO:0000256" key="5">
    <source>
        <dbReference type="SAM" id="SignalP"/>
    </source>
</evidence>
<dbReference type="PROSITE" id="PS50835">
    <property type="entry name" value="IG_LIKE"/>
    <property type="match status" value="1"/>
</dbReference>
<evidence type="ECO:0000256" key="4">
    <source>
        <dbReference type="ARBA" id="ARBA00023319"/>
    </source>
</evidence>
<proteinExistence type="predicted"/>
<dbReference type="Proteomes" id="UP000694393">
    <property type="component" value="Unplaced"/>
</dbReference>